<dbReference type="EnsemblPlants" id="Pp3c26_6930V3.2">
    <property type="protein sequence ID" value="Pp3c26_6930V3.2"/>
    <property type="gene ID" value="Pp3c26_6930"/>
</dbReference>
<dbReference type="AlphaFoldDB" id="A0A7I4FIW7"/>
<feature type="chain" id="PRO_5044519320" description="Carbonic anhydrase" evidence="9">
    <location>
        <begin position="21"/>
        <end position="355"/>
    </location>
</feature>
<organism evidence="11 12">
    <name type="scientific">Physcomitrium patens</name>
    <name type="common">Spreading-leaved earth moss</name>
    <name type="synonym">Physcomitrella patens</name>
    <dbReference type="NCBI Taxonomy" id="3218"/>
    <lineage>
        <taxon>Eukaryota</taxon>
        <taxon>Viridiplantae</taxon>
        <taxon>Streptophyta</taxon>
        <taxon>Embryophyta</taxon>
        <taxon>Bryophyta</taxon>
        <taxon>Bryophytina</taxon>
        <taxon>Bryopsida</taxon>
        <taxon>Funariidae</taxon>
        <taxon>Funariales</taxon>
        <taxon>Funariaceae</taxon>
        <taxon>Physcomitrium</taxon>
    </lineage>
</organism>
<dbReference type="Proteomes" id="UP000006727">
    <property type="component" value="Chromosome 26"/>
</dbReference>
<feature type="domain" description="Alpha-carbonic anhydrase" evidence="10">
    <location>
        <begin position="38"/>
        <end position="276"/>
    </location>
</feature>
<evidence type="ECO:0000256" key="1">
    <source>
        <dbReference type="ARBA" id="ARBA00001947"/>
    </source>
</evidence>
<dbReference type="PROSITE" id="PS51144">
    <property type="entry name" value="ALPHA_CA_2"/>
    <property type="match status" value="1"/>
</dbReference>
<evidence type="ECO:0000256" key="2">
    <source>
        <dbReference type="ARBA" id="ARBA00002904"/>
    </source>
</evidence>
<evidence type="ECO:0000256" key="6">
    <source>
        <dbReference type="ARBA" id="ARBA00022833"/>
    </source>
</evidence>
<reference evidence="11 12" key="2">
    <citation type="journal article" date="2018" name="Plant J.">
        <title>The Physcomitrella patens chromosome-scale assembly reveals moss genome structure and evolution.</title>
        <authorList>
            <person name="Lang D."/>
            <person name="Ullrich K.K."/>
            <person name="Murat F."/>
            <person name="Fuchs J."/>
            <person name="Jenkins J."/>
            <person name="Haas F.B."/>
            <person name="Piednoel M."/>
            <person name="Gundlach H."/>
            <person name="Van Bel M."/>
            <person name="Meyberg R."/>
            <person name="Vives C."/>
            <person name="Morata J."/>
            <person name="Symeonidi A."/>
            <person name="Hiss M."/>
            <person name="Muchero W."/>
            <person name="Kamisugi Y."/>
            <person name="Saleh O."/>
            <person name="Blanc G."/>
            <person name="Decker E.L."/>
            <person name="van Gessel N."/>
            <person name="Grimwood J."/>
            <person name="Hayes R.D."/>
            <person name="Graham S.W."/>
            <person name="Gunter L.E."/>
            <person name="McDaniel S.F."/>
            <person name="Hoernstein S.N.W."/>
            <person name="Larsson A."/>
            <person name="Li F.W."/>
            <person name="Perroud P.F."/>
            <person name="Phillips J."/>
            <person name="Ranjan P."/>
            <person name="Rokshar D.S."/>
            <person name="Rothfels C.J."/>
            <person name="Schneider L."/>
            <person name="Shu S."/>
            <person name="Stevenson D.W."/>
            <person name="Thummler F."/>
            <person name="Tillich M."/>
            <person name="Villarreal Aguilar J.C."/>
            <person name="Widiez T."/>
            <person name="Wong G.K."/>
            <person name="Wymore A."/>
            <person name="Zhang Y."/>
            <person name="Zimmer A.D."/>
            <person name="Quatrano R.S."/>
            <person name="Mayer K.F.X."/>
            <person name="Goodstein D."/>
            <person name="Casacuberta J.M."/>
            <person name="Vandepoele K."/>
            <person name="Reski R."/>
            <person name="Cuming A.C."/>
            <person name="Tuskan G.A."/>
            <person name="Maumus F."/>
            <person name="Salse J."/>
            <person name="Schmutz J."/>
            <person name="Rensing S.A."/>
        </authorList>
    </citation>
    <scope>NUCLEOTIDE SEQUENCE [LARGE SCALE GENOMIC DNA]</scope>
    <source>
        <strain evidence="11 12">cv. Gransden 2004</strain>
    </source>
</reference>
<feature type="signal peptide" evidence="9">
    <location>
        <begin position="1"/>
        <end position="20"/>
    </location>
</feature>
<keyword evidence="12" id="KW-1185">Reference proteome</keyword>
<dbReference type="Gramene" id="Pp3c26_6990V3.2">
    <property type="protein sequence ID" value="Pp3c26_6990V3.2"/>
    <property type="gene ID" value="Pp3c26_6990"/>
</dbReference>
<gene>
    <name evidence="11" type="primary">LOC112278061</name>
</gene>
<name>A0A7I4FIW7_PHYPA</name>
<keyword evidence="5 9" id="KW-0479">Metal-binding</keyword>
<dbReference type="PROSITE" id="PS00162">
    <property type="entry name" value="ALPHA_CA_1"/>
    <property type="match status" value="1"/>
</dbReference>
<dbReference type="InterPro" id="IPR018338">
    <property type="entry name" value="Carbonic_anhydrase_a-class_CS"/>
</dbReference>
<dbReference type="SMART" id="SM01057">
    <property type="entry name" value="Carb_anhydrase"/>
    <property type="match status" value="1"/>
</dbReference>
<evidence type="ECO:0000256" key="7">
    <source>
        <dbReference type="ARBA" id="ARBA00023239"/>
    </source>
</evidence>
<reference evidence="11" key="3">
    <citation type="submission" date="2020-12" db="UniProtKB">
        <authorList>
            <consortium name="EnsemblPlants"/>
        </authorList>
    </citation>
    <scope>IDENTIFICATION</scope>
</reference>
<dbReference type="InterPro" id="IPR036398">
    <property type="entry name" value="CA_dom_sf"/>
</dbReference>
<dbReference type="EC" id="4.2.1.1" evidence="4 9"/>
<dbReference type="EnsemblPlants" id="Pp3c26_6890V3.2">
    <property type="protein sequence ID" value="Pp3c26_6890V3.2"/>
    <property type="gene ID" value="Pp3c26_6890"/>
</dbReference>
<evidence type="ECO:0000256" key="4">
    <source>
        <dbReference type="ARBA" id="ARBA00012925"/>
    </source>
</evidence>
<comment type="similarity">
    <text evidence="3 9">Belongs to the alpha-carbonic anhydrase family.</text>
</comment>
<sequence>MASQLVQAVAAVVVLQCISASWVGAWAGSAQAEGGDEVHWDYSGGSHGPGGWGDLKAEWGVCKSGSRQSPIAITALDLVTDRSLGKLDAKYRKRVHATLYNSGHGAEVSMPAGSGRLRIGGETYRPVQFHIHMPSEHTIMNQSFPLELHLVHKSDDGKLAVIGFLFEEGGESEFLAQFAHEVPSSNSPGVKVDLGHIKMMKPERNYGTYMGSLTTPPCAEGVTWILSLFNVSGFCSSVRGMTERLVDVGMWEIVVFRRRSGSFGCPSKCKASSRSQALLMNVPGTDTWDDVALVGWQFQTASAEQLAKLRASVPVSDLCQVQVVGKVAAGAARLFCCIFFYLLLWKRWNGGFSGI</sequence>
<dbReference type="InterPro" id="IPR023561">
    <property type="entry name" value="Carbonic_anhydrase_a-class"/>
</dbReference>
<evidence type="ECO:0000256" key="8">
    <source>
        <dbReference type="ARBA" id="ARBA00048348"/>
    </source>
</evidence>
<keyword evidence="6 9" id="KW-0862">Zinc</keyword>
<comment type="cofactor">
    <cofactor evidence="1 9">
        <name>Zn(2+)</name>
        <dbReference type="ChEBI" id="CHEBI:29105"/>
    </cofactor>
</comment>
<evidence type="ECO:0000256" key="9">
    <source>
        <dbReference type="RuleBase" id="RU367011"/>
    </source>
</evidence>
<dbReference type="InterPro" id="IPR041891">
    <property type="entry name" value="Alpha_CA_prokaryot-like"/>
</dbReference>
<proteinExistence type="inferred from homology"/>
<comment type="catalytic activity">
    <reaction evidence="8 9">
        <text>hydrogencarbonate + H(+) = CO2 + H2O</text>
        <dbReference type="Rhea" id="RHEA:10748"/>
        <dbReference type="ChEBI" id="CHEBI:15377"/>
        <dbReference type="ChEBI" id="CHEBI:15378"/>
        <dbReference type="ChEBI" id="CHEBI:16526"/>
        <dbReference type="ChEBI" id="CHEBI:17544"/>
        <dbReference type="EC" id="4.2.1.1"/>
    </reaction>
</comment>
<evidence type="ECO:0000256" key="5">
    <source>
        <dbReference type="ARBA" id="ARBA00022723"/>
    </source>
</evidence>
<evidence type="ECO:0000256" key="3">
    <source>
        <dbReference type="ARBA" id="ARBA00010718"/>
    </source>
</evidence>
<keyword evidence="7 9" id="KW-0456">Lyase</keyword>
<evidence type="ECO:0000313" key="11">
    <source>
        <dbReference type="EnsemblPlants" id="Pp3c26_6930V3.2"/>
    </source>
</evidence>
<accession>A0A7I4FIW7</accession>
<dbReference type="Gramene" id="Pp3c26_6890V3.2">
    <property type="protein sequence ID" value="Pp3c26_6890V3.2"/>
    <property type="gene ID" value="Pp3c26_6890"/>
</dbReference>
<dbReference type="GO" id="GO:0008270">
    <property type="term" value="F:zinc ion binding"/>
    <property type="evidence" value="ECO:0007669"/>
    <property type="project" value="UniProtKB-UniRule"/>
</dbReference>
<dbReference type="PANTHER" id="PTHR18952">
    <property type="entry name" value="CARBONIC ANHYDRASE"/>
    <property type="match status" value="1"/>
</dbReference>
<keyword evidence="9" id="KW-0732">Signal</keyword>
<dbReference type="CDD" id="cd03124">
    <property type="entry name" value="alpha_CA_prokaryotic_like"/>
    <property type="match status" value="1"/>
</dbReference>
<dbReference type="GO" id="GO:0004089">
    <property type="term" value="F:carbonate dehydratase activity"/>
    <property type="evidence" value="ECO:0007669"/>
    <property type="project" value="UniProtKB-UniRule"/>
</dbReference>
<dbReference type="InterPro" id="IPR001148">
    <property type="entry name" value="CA_dom"/>
</dbReference>
<reference evidence="11 12" key="1">
    <citation type="journal article" date="2008" name="Science">
        <title>The Physcomitrella genome reveals evolutionary insights into the conquest of land by plants.</title>
        <authorList>
            <person name="Rensing S."/>
            <person name="Lang D."/>
            <person name="Zimmer A."/>
            <person name="Terry A."/>
            <person name="Salamov A."/>
            <person name="Shapiro H."/>
            <person name="Nishiyama T."/>
            <person name="Perroud P.-F."/>
            <person name="Lindquist E."/>
            <person name="Kamisugi Y."/>
            <person name="Tanahashi T."/>
            <person name="Sakakibara K."/>
            <person name="Fujita T."/>
            <person name="Oishi K."/>
            <person name="Shin-I T."/>
            <person name="Kuroki Y."/>
            <person name="Toyoda A."/>
            <person name="Suzuki Y."/>
            <person name="Hashimoto A."/>
            <person name="Yamaguchi K."/>
            <person name="Sugano A."/>
            <person name="Kohara Y."/>
            <person name="Fujiyama A."/>
            <person name="Anterola A."/>
            <person name="Aoki S."/>
            <person name="Ashton N."/>
            <person name="Barbazuk W.B."/>
            <person name="Barker E."/>
            <person name="Bennetzen J."/>
            <person name="Bezanilla M."/>
            <person name="Blankenship R."/>
            <person name="Cho S.H."/>
            <person name="Dutcher S."/>
            <person name="Estelle M."/>
            <person name="Fawcett J.A."/>
            <person name="Gundlach H."/>
            <person name="Hanada K."/>
            <person name="Heyl A."/>
            <person name="Hicks K.A."/>
            <person name="Hugh J."/>
            <person name="Lohr M."/>
            <person name="Mayer K."/>
            <person name="Melkozernov A."/>
            <person name="Murata T."/>
            <person name="Nelson D."/>
            <person name="Pils B."/>
            <person name="Prigge M."/>
            <person name="Reiss B."/>
            <person name="Renner T."/>
            <person name="Rombauts S."/>
            <person name="Rushton P."/>
            <person name="Sanderfoot A."/>
            <person name="Schween G."/>
            <person name="Shiu S.-H."/>
            <person name="Stueber K."/>
            <person name="Theodoulou F.L."/>
            <person name="Tu H."/>
            <person name="Van de Peer Y."/>
            <person name="Verrier P.J."/>
            <person name="Waters E."/>
            <person name="Wood A."/>
            <person name="Yang L."/>
            <person name="Cove D."/>
            <person name="Cuming A."/>
            <person name="Hasebe M."/>
            <person name="Lucas S."/>
            <person name="Mishler D.B."/>
            <person name="Reski R."/>
            <person name="Grigoriev I."/>
            <person name="Quatrano R.S."/>
            <person name="Boore J.L."/>
        </authorList>
    </citation>
    <scope>NUCLEOTIDE SEQUENCE [LARGE SCALE GENOMIC DNA]</scope>
    <source>
        <strain evidence="11 12">cv. Gransden 2004</strain>
    </source>
</reference>
<evidence type="ECO:0000259" key="10">
    <source>
        <dbReference type="PROSITE" id="PS51144"/>
    </source>
</evidence>
<dbReference type="Gene3D" id="3.10.200.10">
    <property type="entry name" value="Alpha carbonic anhydrase"/>
    <property type="match status" value="1"/>
</dbReference>
<dbReference type="SUPFAM" id="SSF51069">
    <property type="entry name" value="Carbonic anhydrase"/>
    <property type="match status" value="1"/>
</dbReference>
<dbReference type="Gramene" id="Pp3c26_6930V3.2">
    <property type="protein sequence ID" value="Pp3c26_6930V3.2"/>
    <property type="gene ID" value="Pp3c26_6930"/>
</dbReference>
<dbReference type="EMBL" id="ABEU02000026">
    <property type="status" value="NOT_ANNOTATED_CDS"/>
    <property type="molecule type" value="Genomic_DNA"/>
</dbReference>
<dbReference type="PANTHER" id="PTHR18952:SF265">
    <property type="entry name" value="CARBONIC ANHYDRASE"/>
    <property type="match status" value="1"/>
</dbReference>
<dbReference type="Pfam" id="PF00194">
    <property type="entry name" value="Carb_anhydrase"/>
    <property type="match status" value="1"/>
</dbReference>
<protein>
    <recommendedName>
        <fullName evidence="4 9">Carbonic anhydrase</fullName>
        <ecNumber evidence="4 9">4.2.1.1</ecNumber>
    </recommendedName>
</protein>
<evidence type="ECO:0000313" key="12">
    <source>
        <dbReference type="Proteomes" id="UP000006727"/>
    </source>
</evidence>
<dbReference type="EnsemblPlants" id="Pp3c26_6990V3.2">
    <property type="protein sequence ID" value="Pp3c26_6990V3.2"/>
    <property type="gene ID" value="Pp3c26_6990"/>
</dbReference>
<comment type="function">
    <text evidence="2 9">Reversible hydration of carbon dioxide.</text>
</comment>